<dbReference type="RefSeq" id="WP_109674039.1">
    <property type="nucleotide sequence ID" value="NZ_QGDT01000003.1"/>
</dbReference>
<dbReference type="Proteomes" id="UP000245880">
    <property type="component" value="Unassembled WGS sequence"/>
</dbReference>
<organism evidence="1 2">
    <name type="scientific">Dyadobacter jejuensis</name>
    <dbReference type="NCBI Taxonomy" id="1082580"/>
    <lineage>
        <taxon>Bacteria</taxon>
        <taxon>Pseudomonadati</taxon>
        <taxon>Bacteroidota</taxon>
        <taxon>Cytophagia</taxon>
        <taxon>Cytophagales</taxon>
        <taxon>Spirosomataceae</taxon>
        <taxon>Dyadobacter</taxon>
    </lineage>
</organism>
<gene>
    <name evidence="1" type="ORF">CLV98_103430</name>
</gene>
<dbReference type="InterPro" id="IPR021398">
    <property type="entry name" value="DUF3037"/>
</dbReference>
<protein>
    <recommendedName>
        <fullName evidence="3">DUF3037 family protein</fullName>
    </recommendedName>
</protein>
<accession>A0A316B938</accession>
<dbReference type="Pfam" id="PF11236">
    <property type="entry name" value="DUF3037"/>
    <property type="match status" value="1"/>
</dbReference>
<sequence length="129" mass="14585">MPETSKFLYEYAVVRLVPCIEREEFINVGVILLCAGQRFLDTRIHLDPTRLKALKVQADPEELQTYLNSLQAIAKGEADSGPIGQQNLAQRFRWLTAHRSTVLQTSRVHPGFCLDASQTLNSLFEDLVL</sequence>
<dbReference type="AlphaFoldDB" id="A0A316B938"/>
<comment type="caution">
    <text evidence="1">The sequence shown here is derived from an EMBL/GenBank/DDBJ whole genome shotgun (WGS) entry which is preliminary data.</text>
</comment>
<evidence type="ECO:0008006" key="3">
    <source>
        <dbReference type="Google" id="ProtNLM"/>
    </source>
</evidence>
<evidence type="ECO:0000313" key="2">
    <source>
        <dbReference type="Proteomes" id="UP000245880"/>
    </source>
</evidence>
<dbReference type="OrthoDB" id="9803207at2"/>
<reference evidence="1 2" key="1">
    <citation type="submission" date="2018-03" db="EMBL/GenBank/DDBJ databases">
        <title>Genomic Encyclopedia of Archaeal and Bacterial Type Strains, Phase II (KMG-II): from individual species to whole genera.</title>
        <authorList>
            <person name="Goeker M."/>
        </authorList>
    </citation>
    <scope>NUCLEOTIDE SEQUENCE [LARGE SCALE GENOMIC DNA]</scope>
    <source>
        <strain evidence="1 2">DSM 100346</strain>
    </source>
</reference>
<evidence type="ECO:0000313" key="1">
    <source>
        <dbReference type="EMBL" id="PWJ59057.1"/>
    </source>
</evidence>
<name>A0A316B938_9BACT</name>
<dbReference type="EMBL" id="QGDT01000003">
    <property type="protein sequence ID" value="PWJ59057.1"/>
    <property type="molecule type" value="Genomic_DNA"/>
</dbReference>
<proteinExistence type="predicted"/>
<keyword evidence="2" id="KW-1185">Reference proteome</keyword>